<dbReference type="Pfam" id="PF02321">
    <property type="entry name" value="OEP"/>
    <property type="match status" value="2"/>
</dbReference>
<dbReference type="SUPFAM" id="SSF56954">
    <property type="entry name" value="Outer membrane efflux proteins (OEP)"/>
    <property type="match status" value="1"/>
</dbReference>
<keyword evidence="5" id="KW-0812">Transmembrane</keyword>
<proteinExistence type="inferred from homology"/>
<accession>A0A934X082</accession>
<dbReference type="PANTHER" id="PTHR30026">
    <property type="entry name" value="OUTER MEMBRANE PROTEIN TOLC"/>
    <property type="match status" value="1"/>
</dbReference>
<dbReference type="GO" id="GO:0009279">
    <property type="term" value="C:cell outer membrane"/>
    <property type="evidence" value="ECO:0007669"/>
    <property type="project" value="UniProtKB-SubCell"/>
</dbReference>
<keyword evidence="4" id="KW-1134">Transmembrane beta strand</keyword>
<evidence type="ECO:0000256" key="7">
    <source>
        <dbReference type="ARBA" id="ARBA00023237"/>
    </source>
</evidence>
<comment type="subcellular location">
    <subcellularLocation>
        <location evidence="1">Cell outer membrane</location>
    </subcellularLocation>
</comment>
<gene>
    <name evidence="8" type="ORF">JKA74_13435</name>
</gene>
<name>A0A934X082_9BACT</name>
<reference evidence="8" key="1">
    <citation type="submission" date="2021-01" db="EMBL/GenBank/DDBJ databases">
        <title>Marivirga aurantiaca sp. nov., isolated from intertidal surface sediments.</title>
        <authorList>
            <person name="Zhang M."/>
        </authorList>
    </citation>
    <scope>NUCLEOTIDE SEQUENCE</scope>
    <source>
        <strain evidence="8">S37H4</strain>
    </source>
</reference>
<evidence type="ECO:0000256" key="5">
    <source>
        <dbReference type="ARBA" id="ARBA00022692"/>
    </source>
</evidence>
<evidence type="ECO:0000256" key="2">
    <source>
        <dbReference type="ARBA" id="ARBA00007613"/>
    </source>
</evidence>
<dbReference type="RefSeq" id="WP_201431724.1">
    <property type="nucleotide sequence ID" value="NZ_JAEQBW010000006.1"/>
</dbReference>
<dbReference type="Proteomes" id="UP000611723">
    <property type="component" value="Unassembled WGS sequence"/>
</dbReference>
<keyword evidence="3" id="KW-0813">Transport</keyword>
<keyword evidence="9" id="KW-1185">Reference proteome</keyword>
<sequence>MNKFYFTLLTIAFLQVPNLSMGQSTYTLEEVIRIAKENSPAFKQAETRKENRYWQYRVYKSNFVPQLSLSGVLPDFNRSVTPVTQEDGSTEFRSVFINNSNVSLNLEQQVGLTGGTVFVSSSVSRFDDFNQDFVNYGGDPLSVGFRQPIFSFNPLKWDRQIEPLRYEESKREFVEEFEQISKDVSTLYFNLLSAQVGLEIAEKNLGNNDTIYKIAQGRYQLGKIPENELLQLELSLMNSRQAVAQSYLDMETNQLYLKSYLGLKNTDELSLEVPREVPNFLIDPDLALEEALRNRQDAIAFKRRMLEANRDVDRARGETGLNMDLFGSFGLTNNANQLPSIYQNPQDQQRIRLGFSIPIVDWGRQKSRVRTAEANHQLVQYTIEQEKVDFQQEVYTQVKRLEMLREQVKITQKADDISQRRYNISKNRYLIGKISITDLSIALTEKDQAKRDYINSLGNFWQAYYNLRQLTLYDFKENKRLIE</sequence>
<dbReference type="PANTHER" id="PTHR30026:SF20">
    <property type="entry name" value="OUTER MEMBRANE PROTEIN TOLC"/>
    <property type="match status" value="1"/>
</dbReference>
<dbReference type="EMBL" id="JAEQBW010000006">
    <property type="protein sequence ID" value="MBK6266040.1"/>
    <property type="molecule type" value="Genomic_DNA"/>
</dbReference>
<evidence type="ECO:0000256" key="1">
    <source>
        <dbReference type="ARBA" id="ARBA00004442"/>
    </source>
</evidence>
<comment type="similarity">
    <text evidence="2">Belongs to the outer membrane factor (OMF) (TC 1.B.17) family.</text>
</comment>
<dbReference type="InterPro" id="IPR051906">
    <property type="entry name" value="TolC-like"/>
</dbReference>
<comment type="caution">
    <text evidence="8">The sequence shown here is derived from an EMBL/GenBank/DDBJ whole genome shotgun (WGS) entry which is preliminary data.</text>
</comment>
<dbReference type="GO" id="GO:1990281">
    <property type="term" value="C:efflux pump complex"/>
    <property type="evidence" value="ECO:0007669"/>
    <property type="project" value="TreeGrafter"/>
</dbReference>
<dbReference type="GO" id="GO:0015562">
    <property type="term" value="F:efflux transmembrane transporter activity"/>
    <property type="evidence" value="ECO:0007669"/>
    <property type="project" value="InterPro"/>
</dbReference>
<dbReference type="Gene3D" id="1.20.1600.10">
    <property type="entry name" value="Outer membrane efflux proteins (OEP)"/>
    <property type="match status" value="1"/>
</dbReference>
<protein>
    <submittedName>
        <fullName evidence="8">TolC family protein</fullName>
    </submittedName>
</protein>
<dbReference type="InterPro" id="IPR003423">
    <property type="entry name" value="OMP_efflux"/>
</dbReference>
<evidence type="ECO:0000256" key="4">
    <source>
        <dbReference type="ARBA" id="ARBA00022452"/>
    </source>
</evidence>
<evidence type="ECO:0000256" key="6">
    <source>
        <dbReference type="ARBA" id="ARBA00023136"/>
    </source>
</evidence>
<evidence type="ECO:0000313" key="9">
    <source>
        <dbReference type="Proteomes" id="UP000611723"/>
    </source>
</evidence>
<evidence type="ECO:0000256" key="3">
    <source>
        <dbReference type="ARBA" id="ARBA00022448"/>
    </source>
</evidence>
<keyword evidence="7" id="KW-0998">Cell outer membrane</keyword>
<organism evidence="8 9">
    <name type="scientific">Marivirga aurantiaca</name>
    <dbReference type="NCBI Taxonomy" id="2802615"/>
    <lineage>
        <taxon>Bacteria</taxon>
        <taxon>Pseudomonadati</taxon>
        <taxon>Bacteroidota</taxon>
        <taxon>Cytophagia</taxon>
        <taxon>Cytophagales</taxon>
        <taxon>Marivirgaceae</taxon>
        <taxon>Marivirga</taxon>
    </lineage>
</organism>
<dbReference type="AlphaFoldDB" id="A0A934X082"/>
<keyword evidence="6" id="KW-0472">Membrane</keyword>
<evidence type="ECO:0000313" key="8">
    <source>
        <dbReference type="EMBL" id="MBK6266040.1"/>
    </source>
</evidence>
<dbReference type="GO" id="GO:0015288">
    <property type="term" value="F:porin activity"/>
    <property type="evidence" value="ECO:0007669"/>
    <property type="project" value="TreeGrafter"/>
</dbReference>